<reference evidence="1 2" key="1">
    <citation type="submission" date="2024-01" db="EMBL/GenBank/DDBJ databases">
        <title>A draft genome for the cacao thread blight pathogen Marasmiellus scandens.</title>
        <authorList>
            <person name="Baruah I.K."/>
            <person name="Leung J."/>
            <person name="Bukari Y."/>
            <person name="Amoako-Attah I."/>
            <person name="Meinhardt L.W."/>
            <person name="Bailey B.A."/>
            <person name="Cohen S.P."/>
        </authorList>
    </citation>
    <scope>NUCLEOTIDE SEQUENCE [LARGE SCALE GENOMIC DNA]</scope>
    <source>
        <strain evidence="1 2">GH-19</strain>
    </source>
</reference>
<sequence>MLGNDPALRLESQKTDAFIGFHALAISYATIWAVYFHGGTSSLDLSATCARVSVAPRAAKEHKGTFTTFSKILKFVRSKNIQITKLTWTAPNRTHQPKARAFRSSIASHSKTECCRLGLPSPFSHALP</sequence>
<name>A0ABR1J4Y2_9AGAR</name>
<proteinExistence type="predicted"/>
<accession>A0ABR1J4Y2</accession>
<evidence type="ECO:0000313" key="1">
    <source>
        <dbReference type="EMBL" id="KAK7449664.1"/>
    </source>
</evidence>
<gene>
    <name evidence="1" type="ORF">VKT23_013138</name>
</gene>
<organism evidence="1 2">
    <name type="scientific">Marasmiellus scandens</name>
    <dbReference type="NCBI Taxonomy" id="2682957"/>
    <lineage>
        <taxon>Eukaryota</taxon>
        <taxon>Fungi</taxon>
        <taxon>Dikarya</taxon>
        <taxon>Basidiomycota</taxon>
        <taxon>Agaricomycotina</taxon>
        <taxon>Agaricomycetes</taxon>
        <taxon>Agaricomycetidae</taxon>
        <taxon>Agaricales</taxon>
        <taxon>Marasmiineae</taxon>
        <taxon>Omphalotaceae</taxon>
        <taxon>Marasmiellus</taxon>
    </lineage>
</organism>
<protein>
    <submittedName>
        <fullName evidence="1">Uncharacterized protein</fullName>
    </submittedName>
</protein>
<evidence type="ECO:0000313" key="2">
    <source>
        <dbReference type="Proteomes" id="UP001498398"/>
    </source>
</evidence>
<dbReference type="Proteomes" id="UP001498398">
    <property type="component" value="Unassembled WGS sequence"/>
</dbReference>
<dbReference type="EMBL" id="JBANRG010000035">
    <property type="protein sequence ID" value="KAK7449664.1"/>
    <property type="molecule type" value="Genomic_DNA"/>
</dbReference>
<comment type="caution">
    <text evidence="1">The sequence shown here is derived from an EMBL/GenBank/DDBJ whole genome shotgun (WGS) entry which is preliminary data.</text>
</comment>
<keyword evidence="2" id="KW-1185">Reference proteome</keyword>